<dbReference type="CDD" id="cd01347">
    <property type="entry name" value="ligand_gated_channel"/>
    <property type="match status" value="1"/>
</dbReference>
<evidence type="ECO:0000256" key="7">
    <source>
        <dbReference type="ARBA" id="ARBA00023077"/>
    </source>
</evidence>
<dbReference type="EMBL" id="NRSG01000138">
    <property type="protein sequence ID" value="MBK1659986.1"/>
    <property type="molecule type" value="Genomic_DNA"/>
</dbReference>
<dbReference type="Proteomes" id="UP000697995">
    <property type="component" value="Unassembled WGS sequence"/>
</dbReference>
<accession>A0ABS1D098</accession>
<evidence type="ECO:0000256" key="10">
    <source>
        <dbReference type="PROSITE-ProRule" id="PRU01360"/>
    </source>
</evidence>
<evidence type="ECO:0000313" key="15">
    <source>
        <dbReference type="EMBL" id="MBK1659986.1"/>
    </source>
</evidence>
<dbReference type="InterPro" id="IPR036942">
    <property type="entry name" value="Beta-barrel_TonB_sf"/>
</dbReference>
<keyword evidence="3 10" id="KW-1134">Transmembrane beta strand</keyword>
<dbReference type="Pfam" id="PF00593">
    <property type="entry name" value="TonB_dep_Rec_b-barrel"/>
    <property type="match status" value="1"/>
</dbReference>
<evidence type="ECO:0000256" key="9">
    <source>
        <dbReference type="ARBA" id="ARBA00023237"/>
    </source>
</evidence>
<evidence type="ECO:0000256" key="4">
    <source>
        <dbReference type="ARBA" id="ARBA00022692"/>
    </source>
</evidence>
<dbReference type="Gene3D" id="2.40.170.20">
    <property type="entry name" value="TonB-dependent receptor, beta-barrel domain"/>
    <property type="match status" value="1"/>
</dbReference>
<evidence type="ECO:0000256" key="8">
    <source>
        <dbReference type="ARBA" id="ARBA00023136"/>
    </source>
</evidence>
<proteinExistence type="inferred from homology"/>
<evidence type="ECO:0000256" key="6">
    <source>
        <dbReference type="ARBA" id="ARBA00023065"/>
    </source>
</evidence>
<keyword evidence="8 10" id="KW-0472">Membrane</keyword>
<organism evidence="15 16">
    <name type="scientific">Paracraurococcus ruber</name>
    <dbReference type="NCBI Taxonomy" id="77675"/>
    <lineage>
        <taxon>Bacteria</taxon>
        <taxon>Pseudomonadati</taxon>
        <taxon>Pseudomonadota</taxon>
        <taxon>Alphaproteobacteria</taxon>
        <taxon>Acetobacterales</taxon>
        <taxon>Roseomonadaceae</taxon>
        <taxon>Paracraurococcus</taxon>
    </lineage>
</organism>
<dbReference type="PANTHER" id="PTHR30069">
    <property type="entry name" value="TONB-DEPENDENT OUTER MEMBRANE RECEPTOR"/>
    <property type="match status" value="1"/>
</dbReference>
<feature type="region of interest" description="Disordered" evidence="12">
    <location>
        <begin position="1"/>
        <end position="40"/>
    </location>
</feature>
<protein>
    <recommendedName>
        <fullName evidence="17">TonB-dependent receptor</fullName>
    </recommendedName>
</protein>
<dbReference type="SUPFAM" id="SSF56935">
    <property type="entry name" value="Porins"/>
    <property type="match status" value="1"/>
</dbReference>
<evidence type="ECO:0000256" key="1">
    <source>
        <dbReference type="ARBA" id="ARBA00004571"/>
    </source>
</evidence>
<feature type="domain" description="TonB-dependent receptor plug" evidence="14">
    <location>
        <begin position="98"/>
        <end position="206"/>
    </location>
</feature>
<evidence type="ECO:0000256" key="5">
    <source>
        <dbReference type="ARBA" id="ARBA00022729"/>
    </source>
</evidence>
<evidence type="ECO:0000313" key="16">
    <source>
        <dbReference type="Proteomes" id="UP000697995"/>
    </source>
</evidence>
<dbReference type="Pfam" id="PF07715">
    <property type="entry name" value="Plug"/>
    <property type="match status" value="1"/>
</dbReference>
<keyword evidence="6" id="KW-0406">Ion transport</keyword>
<dbReference type="InterPro" id="IPR039426">
    <property type="entry name" value="TonB-dep_rcpt-like"/>
</dbReference>
<dbReference type="Gene3D" id="2.170.130.10">
    <property type="entry name" value="TonB-dependent receptor, plug domain"/>
    <property type="match status" value="1"/>
</dbReference>
<dbReference type="PANTHER" id="PTHR30069:SF53">
    <property type="entry name" value="COLICIN I RECEPTOR-RELATED"/>
    <property type="match status" value="1"/>
</dbReference>
<evidence type="ECO:0000259" key="13">
    <source>
        <dbReference type="Pfam" id="PF00593"/>
    </source>
</evidence>
<name>A0ABS1D098_9PROT</name>
<evidence type="ECO:0008006" key="17">
    <source>
        <dbReference type="Google" id="ProtNLM"/>
    </source>
</evidence>
<comment type="similarity">
    <text evidence="10 11">Belongs to the TonB-dependent receptor family.</text>
</comment>
<keyword evidence="5" id="KW-0732">Signal</keyword>
<keyword evidence="2 10" id="KW-0813">Transport</keyword>
<comment type="caution">
    <text evidence="15">The sequence shown here is derived from an EMBL/GenBank/DDBJ whole genome shotgun (WGS) entry which is preliminary data.</text>
</comment>
<sequence>MGTRRRGSLPSAGTTQVVPAGVLSGRRPGLVRQRRRGKTMRRTTLALAGGLAALSMPALAQPIAAQAPAAPATPSQASPAQSALPDTIVTATRIATPQERVPAAATIITRRDIEERGYQTLAEALTAVPGLRIAPQGGPGQITSAFLRGTGSANVLVLIDGVPANDVAAPTGGFDFGQDILFDVERIEVVRGPLSSLYGSSAIGGVVNLITRRADPNRAVAPYGEIAGGTQDTLRGGLGATGTVGAFDYLVSGFSQSTRGFNALAPRFQANIPERDGFRTATSTARLGWNPLPGTRVEGTLRWRENRFGLDNVPQDDPNYSGQDRRWAGQIRGETRLLDGALTTGLRVFSTEQRRRYTNFPDQFDPFGTREDSRFRGTRTGLDWGNTLRLPSLGALTDGALGFGVTHAVEEARSTQVFPSDFGDFASTLRASQHTTAGWGSLQYRLLDRLDLSAGLRHDSVTGVEGATTWKLGAALALPEVNSRLRVALGTAFRAPSLFERFGIGAFDGFVTSTGNPDLKPERSFGWEIGSDTDIALLGRPRLLTASWTFFQSRVRDQIINVARADGTFTYDNIARARIHGAELGLTLRPATWLETTAAWTITEAFDDQTDRRLPRRPEHVVTITARLQPLPKVVVAPTVLFTGRSPEGAFASYANDGTANAAPRNTPAGTVVNLTASWQALEQAALFLEARNLGNSRWEPVNGFVTPGRSVLVGTRFAL</sequence>
<keyword evidence="9 10" id="KW-0998">Cell outer membrane</keyword>
<evidence type="ECO:0000256" key="12">
    <source>
        <dbReference type="SAM" id="MobiDB-lite"/>
    </source>
</evidence>
<evidence type="ECO:0000256" key="2">
    <source>
        <dbReference type="ARBA" id="ARBA00022448"/>
    </source>
</evidence>
<dbReference type="InterPro" id="IPR012910">
    <property type="entry name" value="Plug_dom"/>
</dbReference>
<reference evidence="15 16" key="1">
    <citation type="journal article" date="2020" name="Microorganisms">
        <title>Osmotic Adaptation and Compatible Solute Biosynthesis of Phototrophic Bacteria as Revealed from Genome Analyses.</title>
        <authorList>
            <person name="Imhoff J.F."/>
            <person name="Rahn T."/>
            <person name="Kunzel S."/>
            <person name="Keller A."/>
            <person name="Neulinger S.C."/>
        </authorList>
    </citation>
    <scope>NUCLEOTIDE SEQUENCE [LARGE SCALE GENOMIC DNA]</scope>
    <source>
        <strain evidence="15 16">DSM 15382</strain>
    </source>
</reference>
<evidence type="ECO:0000259" key="14">
    <source>
        <dbReference type="Pfam" id="PF07715"/>
    </source>
</evidence>
<dbReference type="PROSITE" id="PS52016">
    <property type="entry name" value="TONB_DEPENDENT_REC_3"/>
    <property type="match status" value="1"/>
</dbReference>
<keyword evidence="16" id="KW-1185">Reference proteome</keyword>
<keyword evidence="7 11" id="KW-0798">TonB box</keyword>
<evidence type="ECO:0000256" key="11">
    <source>
        <dbReference type="RuleBase" id="RU003357"/>
    </source>
</evidence>
<comment type="subcellular location">
    <subcellularLocation>
        <location evidence="1 10">Cell outer membrane</location>
        <topology evidence="1 10">Multi-pass membrane protein</topology>
    </subcellularLocation>
</comment>
<dbReference type="InterPro" id="IPR037066">
    <property type="entry name" value="Plug_dom_sf"/>
</dbReference>
<keyword evidence="4 10" id="KW-0812">Transmembrane</keyword>
<gene>
    <name evidence="15" type="ORF">CKO45_17290</name>
</gene>
<dbReference type="InterPro" id="IPR000531">
    <property type="entry name" value="Beta-barrel_TonB"/>
</dbReference>
<feature type="domain" description="TonB-dependent receptor-like beta-barrel" evidence="13">
    <location>
        <begin position="281"/>
        <end position="694"/>
    </location>
</feature>
<evidence type="ECO:0000256" key="3">
    <source>
        <dbReference type="ARBA" id="ARBA00022452"/>
    </source>
</evidence>